<dbReference type="InterPro" id="IPR014124">
    <property type="entry name" value="Pept_S26A_Sod_Ni_maturase"/>
</dbReference>
<comment type="subcellular location">
    <subcellularLocation>
        <location evidence="1">Endomembrane system</location>
    </subcellularLocation>
</comment>
<reference evidence="5 6" key="1">
    <citation type="submission" date="2018-09" db="EMBL/GenBank/DDBJ databases">
        <title>YIM 75000 draft genome.</title>
        <authorList>
            <person name="Tang S."/>
            <person name="Feng Y."/>
        </authorList>
    </citation>
    <scope>NUCLEOTIDE SEQUENCE [LARGE SCALE GENOMIC DNA]</scope>
    <source>
        <strain evidence="5 6">YIM 75000</strain>
    </source>
</reference>
<dbReference type="PANTHER" id="PTHR12383">
    <property type="entry name" value="PROTEASE FAMILY S26 MITOCHONDRIAL INNER MEMBRANE PROTEASE-RELATED"/>
    <property type="match status" value="1"/>
</dbReference>
<dbReference type="OrthoDB" id="1467636at2"/>
<accession>A0A3A3ZBF1</accession>
<organism evidence="5 6">
    <name type="scientific">Vallicoccus soli</name>
    <dbReference type="NCBI Taxonomy" id="2339232"/>
    <lineage>
        <taxon>Bacteria</taxon>
        <taxon>Bacillati</taxon>
        <taxon>Actinomycetota</taxon>
        <taxon>Actinomycetes</taxon>
        <taxon>Motilibacterales</taxon>
        <taxon>Vallicoccaceae</taxon>
        <taxon>Vallicoccus</taxon>
    </lineage>
</organism>
<dbReference type="GO" id="GO:0006465">
    <property type="term" value="P:signal peptide processing"/>
    <property type="evidence" value="ECO:0007669"/>
    <property type="project" value="InterPro"/>
</dbReference>
<dbReference type="InterPro" id="IPR036286">
    <property type="entry name" value="LexA/Signal_pep-like_sf"/>
</dbReference>
<evidence type="ECO:0000313" key="5">
    <source>
        <dbReference type="EMBL" id="RJK98436.1"/>
    </source>
</evidence>
<proteinExistence type="predicted"/>
<dbReference type="GO" id="GO:0004252">
    <property type="term" value="F:serine-type endopeptidase activity"/>
    <property type="evidence" value="ECO:0007669"/>
    <property type="project" value="InterPro"/>
</dbReference>
<dbReference type="AlphaFoldDB" id="A0A3A3ZBF1"/>
<keyword evidence="6" id="KW-1185">Reference proteome</keyword>
<dbReference type="PANTHER" id="PTHR12383:SF16">
    <property type="entry name" value="MITOCHONDRIAL INNER MEMBRANE PROTEASE SUBUNIT 1"/>
    <property type="match status" value="1"/>
</dbReference>
<keyword evidence="3" id="KW-0472">Membrane</keyword>
<evidence type="ECO:0000313" key="6">
    <source>
        <dbReference type="Proteomes" id="UP000265614"/>
    </source>
</evidence>
<dbReference type="InterPro" id="IPR052064">
    <property type="entry name" value="Mito_IMP1_subunit"/>
</dbReference>
<dbReference type="Pfam" id="PF00717">
    <property type="entry name" value="Peptidase_S24"/>
    <property type="match status" value="1"/>
</dbReference>
<evidence type="ECO:0000256" key="1">
    <source>
        <dbReference type="ARBA" id="ARBA00004308"/>
    </source>
</evidence>
<dbReference type="InterPro" id="IPR015927">
    <property type="entry name" value="Peptidase_S24_S26A/B/C"/>
</dbReference>
<dbReference type="Gene3D" id="2.10.109.10">
    <property type="entry name" value="Umud Fragment, subunit A"/>
    <property type="match status" value="1"/>
</dbReference>
<keyword evidence="2" id="KW-0378">Hydrolase</keyword>
<dbReference type="GO" id="GO:0012505">
    <property type="term" value="C:endomembrane system"/>
    <property type="evidence" value="ECO:0007669"/>
    <property type="project" value="UniProtKB-SubCell"/>
</dbReference>
<evidence type="ECO:0000256" key="3">
    <source>
        <dbReference type="ARBA" id="ARBA00023136"/>
    </source>
</evidence>
<dbReference type="NCBIfam" id="TIGR02754">
    <property type="entry name" value="sod_Ni_protease"/>
    <property type="match status" value="1"/>
</dbReference>
<feature type="domain" description="Peptidase S24/S26A/S26B/S26C" evidence="4">
    <location>
        <begin position="1"/>
        <end position="57"/>
    </location>
</feature>
<dbReference type="CDD" id="cd06530">
    <property type="entry name" value="S26_SPase_I"/>
    <property type="match status" value="1"/>
</dbReference>
<dbReference type="EMBL" id="QZEZ01000001">
    <property type="protein sequence ID" value="RJK98436.1"/>
    <property type="molecule type" value="Genomic_DNA"/>
</dbReference>
<dbReference type="Proteomes" id="UP000265614">
    <property type="component" value="Unassembled WGS sequence"/>
</dbReference>
<dbReference type="SUPFAM" id="SSF51306">
    <property type="entry name" value="LexA/Signal peptidase"/>
    <property type="match status" value="1"/>
</dbReference>
<gene>
    <name evidence="5" type="primary">sodX</name>
    <name evidence="5" type="ORF">D5H78_04140</name>
</gene>
<keyword evidence="5" id="KW-0645">Protease</keyword>
<protein>
    <submittedName>
        <fullName evidence="5">Nickel-type superoxide dismutase maturation protease</fullName>
    </submittedName>
</protein>
<evidence type="ECO:0000256" key="2">
    <source>
        <dbReference type="ARBA" id="ARBA00022801"/>
    </source>
</evidence>
<name>A0A3A3ZBF1_9ACTN</name>
<evidence type="ECO:0000259" key="4">
    <source>
        <dbReference type="Pfam" id="PF00717"/>
    </source>
</evidence>
<dbReference type="InterPro" id="IPR019533">
    <property type="entry name" value="Peptidase_S26"/>
</dbReference>
<comment type="caution">
    <text evidence="5">The sequence shown here is derived from an EMBL/GenBank/DDBJ whole genome shotgun (WGS) entry which is preliminary data.</text>
</comment>
<sequence length="101" mass="11154">MVPALRHGDVVLVRYGARVRPGDVVLARRPDRPGLVLVKRAVRRAGPGWWLEGDSPVASTDSRDFGPVPDALVLGRVVLRLRPPGRVRRRGAQPAARRRAR</sequence>